<gene>
    <name evidence="1" type="ORF">DU428_08195</name>
</gene>
<comment type="caution">
    <text evidence="1">The sequence shown here is derived from an EMBL/GenBank/DDBJ whole genome shotgun (WGS) entry which is preliminary data.</text>
</comment>
<evidence type="ECO:0000313" key="2">
    <source>
        <dbReference type="Proteomes" id="UP000252249"/>
    </source>
</evidence>
<sequence length="176" mass="20169">MILKGFKQNSTKKSLEAMLHARQVLLNDDKIKSLGVVLHIDEMNDFKAFEKLAEALHVKPNNLKIISFTSNNKNKKNAVAEAFFSAKDFGWKGKVKNEELQAFINQPFDALISFYQEDILELKYITAASQAKCKIGILQSDNRINDLIIKTELKDVELFQSETIKYLNIFNKINNE</sequence>
<dbReference type="RefSeq" id="WP_113965922.1">
    <property type="nucleotide sequence ID" value="NZ_QNRP01000002.1"/>
</dbReference>
<dbReference type="Pfam" id="PF21857">
    <property type="entry name" value="DUF6913"/>
    <property type="match status" value="1"/>
</dbReference>
<dbReference type="AlphaFoldDB" id="A0A368P5I4"/>
<accession>A0A368P5I4</accession>
<evidence type="ECO:0000313" key="1">
    <source>
        <dbReference type="EMBL" id="RCU57758.1"/>
    </source>
</evidence>
<organism evidence="1 2">
    <name type="scientific">Oceanihabitans sediminis</name>
    <dbReference type="NCBI Taxonomy" id="1812012"/>
    <lineage>
        <taxon>Bacteria</taxon>
        <taxon>Pseudomonadati</taxon>
        <taxon>Bacteroidota</taxon>
        <taxon>Flavobacteriia</taxon>
        <taxon>Flavobacteriales</taxon>
        <taxon>Flavobacteriaceae</taxon>
        <taxon>Oceanihabitans</taxon>
    </lineage>
</organism>
<protein>
    <submittedName>
        <fullName evidence="1">Uncharacterized protein</fullName>
    </submittedName>
</protein>
<dbReference type="InterPro" id="IPR054207">
    <property type="entry name" value="DUF6913"/>
</dbReference>
<dbReference type="Proteomes" id="UP000252249">
    <property type="component" value="Unassembled WGS sequence"/>
</dbReference>
<keyword evidence="2" id="KW-1185">Reference proteome</keyword>
<reference evidence="1 2" key="1">
    <citation type="submission" date="2018-07" db="EMBL/GenBank/DDBJ databases">
        <title>Oceanihabitans testaceum sp. nov., isolated from marine sediment.</title>
        <authorList>
            <person name="Li C.-M."/>
        </authorList>
    </citation>
    <scope>NUCLEOTIDE SEQUENCE [LARGE SCALE GENOMIC DNA]</scope>
    <source>
        <strain evidence="1 2">S9-10</strain>
    </source>
</reference>
<dbReference type="EMBL" id="QPIG01000002">
    <property type="protein sequence ID" value="RCU57758.1"/>
    <property type="molecule type" value="Genomic_DNA"/>
</dbReference>
<proteinExistence type="predicted"/>
<name>A0A368P5I4_9FLAO</name>
<dbReference type="OrthoDB" id="1430532at2"/>